<feature type="transmembrane region" description="Helical" evidence="2">
    <location>
        <begin position="219"/>
        <end position="240"/>
    </location>
</feature>
<keyword evidence="2" id="KW-1133">Transmembrane helix</keyword>
<feature type="compositionally biased region" description="Low complexity" evidence="1">
    <location>
        <begin position="429"/>
        <end position="453"/>
    </location>
</feature>
<evidence type="ECO:0000256" key="2">
    <source>
        <dbReference type="SAM" id="Phobius"/>
    </source>
</evidence>
<sequence>MLKLLGDTLLATPSLSSLPRVGELWQNSWQIVLAVYAILIAVAGVVLMSYESLQSRYSIKEIAPRIPVGFLAAGLSLFLAGKAVDLANALSHAVMGAGADGEGAGTTLATFVLTSFVPGADLFTDIMWVVVIGVLVALLLTYVVRVALTVILVAGAPLCLMCHATPYTEGIARWWWRTFGGVLAIQVAQSLTLITGIRVFLNSGGLAGKGLFGGASSGLINLLVTLALTYILFKIPFWILGSVRVSPGRSFVGRAARAYLMYQTLGMLRGAGGAGAAARGGRQGTAMAGAGALPPAARRQGGGATPAGARRLVGANPALPAARRQPPGPPVFLPPRPGSPAPAGRPRQAAGPPPMPTFQAPSAPGPAASAPSPPQPPGMPTFQAPGAAPRVRPAARPAGPPPRQPHFQSPAPTPPVRPRRATTPPPPATFQAPTLKRPQTAATPSTRTRTPVRARPPAPLPPPTRRNGGPSGGDRQ</sequence>
<organism evidence="3 4">
    <name type="scientific">Actinacidiphila epipremni</name>
    <dbReference type="NCBI Taxonomy" id="2053013"/>
    <lineage>
        <taxon>Bacteria</taxon>
        <taxon>Bacillati</taxon>
        <taxon>Actinomycetota</taxon>
        <taxon>Actinomycetes</taxon>
        <taxon>Kitasatosporales</taxon>
        <taxon>Streptomycetaceae</taxon>
        <taxon>Actinacidiphila</taxon>
    </lineage>
</organism>
<gene>
    <name evidence="3" type="ORF">HCN08_24300</name>
</gene>
<dbReference type="InterPro" id="IPR045782">
    <property type="entry name" value="TrbL_3"/>
</dbReference>
<accession>A0ABX0ZTD5</accession>
<feature type="transmembrane region" description="Helical" evidence="2">
    <location>
        <begin position="29"/>
        <end position="50"/>
    </location>
</feature>
<reference evidence="3 4" key="1">
    <citation type="submission" date="2020-03" db="EMBL/GenBank/DDBJ databases">
        <title>WGS of actinomycetes isolated from Thailand.</title>
        <authorList>
            <person name="Thawai C."/>
        </authorList>
    </citation>
    <scope>NUCLEOTIDE SEQUENCE [LARGE SCALE GENOMIC DNA]</scope>
    <source>
        <strain evidence="3 4">PRB2-1</strain>
    </source>
</reference>
<keyword evidence="4" id="KW-1185">Reference proteome</keyword>
<feature type="compositionally biased region" description="Low complexity" evidence="1">
    <location>
        <begin position="276"/>
        <end position="299"/>
    </location>
</feature>
<feature type="compositionally biased region" description="Low complexity" evidence="1">
    <location>
        <begin position="359"/>
        <end position="370"/>
    </location>
</feature>
<keyword evidence="2" id="KW-0812">Transmembrane</keyword>
<dbReference type="RefSeq" id="WP_167985362.1">
    <property type="nucleotide sequence ID" value="NZ_JAATEJ010000022.1"/>
</dbReference>
<proteinExistence type="predicted"/>
<feature type="compositionally biased region" description="Pro residues" evidence="1">
    <location>
        <begin position="454"/>
        <end position="464"/>
    </location>
</feature>
<evidence type="ECO:0000313" key="4">
    <source>
        <dbReference type="Proteomes" id="UP000734511"/>
    </source>
</evidence>
<feature type="compositionally biased region" description="Low complexity" evidence="1">
    <location>
        <begin position="380"/>
        <end position="397"/>
    </location>
</feature>
<feature type="transmembrane region" description="Helical" evidence="2">
    <location>
        <begin position="126"/>
        <end position="153"/>
    </location>
</feature>
<feature type="region of interest" description="Disordered" evidence="1">
    <location>
        <begin position="273"/>
        <end position="476"/>
    </location>
</feature>
<evidence type="ECO:0000256" key="1">
    <source>
        <dbReference type="SAM" id="MobiDB-lite"/>
    </source>
</evidence>
<feature type="compositionally biased region" description="Low complexity" evidence="1">
    <location>
        <begin position="341"/>
        <end position="350"/>
    </location>
</feature>
<name>A0ABX0ZTD5_9ACTN</name>
<dbReference type="Pfam" id="PF19590">
    <property type="entry name" value="TrbL_3"/>
    <property type="match status" value="1"/>
</dbReference>
<feature type="transmembrane region" description="Helical" evidence="2">
    <location>
        <begin position="62"/>
        <end position="81"/>
    </location>
</feature>
<evidence type="ECO:0000313" key="3">
    <source>
        <dbReference type="EMBL" id="NJP46506.1"/>
    </source>
</evidence>
<protein>
    <submittedName>
        <fullName evidence="3">Uncharacterized protein</fullName>
    </submittedName>
</protein>
<feature type="transmembrane region" description="Helical" evidence="2">
    <location>
        <begin position="174"/>
        <end position="199"/>
    </location>
</feature>
<dbReference type="EMBL" id="JAATEJ010000022">
    <property type="protein sequence ID" value="NJP46506.1"/>
    <property type="molecule type" value="Genomic_DNA"/>
</dbReference>
<comment type="caution">
    <text evidence="3">The sequence shown here is derived from an EMBL/GenBank/DDBJ whole genome shotgun (WGS) entry which is preliminary data.</text>
</comment>
<dbReference type="Proteomes" id="UP000734511">
    <property type="component" value="Unassembled WGS sequence"/>
</dbReference>
<feature type="compositionally biased region" description="Pro residues" evidence="1">
    <location>
        <begin position="326"/>
        <end position="340"/>
    </location>
</feature>
<keyword evidence="2" id="KW-0472">Membrane</keyword>